<keyword evidence="2" id="KW-1185">Reference proteome</keyword>
<accession>A0ABW1SCD0</accession>
<dbReference type="RefSeq" id="WP_377380039.1">
    <property type="nucleotide sequence ID" value="NZ_JBHSSW010000028.1"/>
</dbReference>
<organism evidence="1 2">
    <name type="scientific">Ponticaulis profundi</name>
    <dbReference type="NCBI Taxonomy" id="2665222"/>
    <lineage>
        <taxon>Bacteria</taxon>
        <taxon>Pseudomonadati</taxon>
        <taxon>Pseudomonadota</taxon>
        <taxon>Alphaproteobacteria</taxon>
        <taxon>Hyphomonadales</taxon>
        <taxon>Hyphomonadaceae</taxon>
        <taxon>Ponticaulis</taxon>
    </lineage>
</organism>
<name>A0ABW1SCD0_9PROT</name>
<sequence>MTRSNTQHLREEALSQDFSGKYNSRYDNVNVEEGTIFKKETVHYPNKKRGELERSKINRTVDCSGLTDKEFKAAQYFVEAATKGTIPRVLLDASDWSMLHKLGEDETLLIETFRKLNPENKKFVNLFSRVVQDKRLPDTAPELYPDRENKSEDIVAFLRRVYFQDGVEELPRSYLRRKDPRGYQALANWLRANELPSDISIPRNSSRFDDQISAFSDESIDVATFGKRLYNLAQGILSRSPR</sequence>
<evidence type="ECO:0008006" key="3">
    <source>
        <dbReference type="Google" id="ProtNLM"/>
    </source>
</evidence>
<reference evidence="2" key="1">
    <citation type="journal article" date="2019" name="Int. J. Syst. Evol. Microbiol.">
        <title>The Global Catalogue of Microorganisms (GCM) 10K type strain sequencing project: providing services to taxonomists for standard genome sequencing and annotation.</title>
        <authorList>
            <consortium name="The Broad Institute Genomics Platform"/>
            <consortium name="The Broad Institute Genome Sequencing Center for Infectious Disease"/>
            <person name="Wu L."/>
            <person name="Ma J."/>
        </authorList>
    </citation>
    <scope>NUCLEOTIDE SEQUENCE [LARGE SCALE GENOMIC DNA]</scope>
    <source>
        <strain evidence="2">CGMCC-1.15741</strain>
    </source>
</reference>
<evidence type="ECO:0000313" key="1">
    <source>
        <dbReference type="EMBL" id="MFC6199198.1"/>
    </source>
</evidence>
<dbReference type="EMBL" id="JBHSSW010000028">
    <property type="protein sequence ID" value="MFC6199198.1"/>
    <property type="molecule type" value="Genomic_DNA"/>
</dbReference>
<dbReference type="Proteomes" id="UP001596303">
    <property type="component" value="Unassembled WGS sequence"/>
</dbReference>
<evidence type="ECO:0000313" key="2">
    <source>
        <dbReference type="Proteomes" id="UP001596303"/>
    </source>
</evidence>
<proteinExistence type="predicted"/>
<gene>
    <name evidence="1" type="ORF">ACFQDM_14020</name>
</gene>
<comment type="caution">
    <text evidence="1">The sequence shown here is derived from an EMBL/GenBank/DDBJ whole genome shotgun (WGS) entry which is preliminary data.</text>
</comment>
<protein>
    <recommendedName>
        <fullName evidence="3">EcoEI R protein C-terminal domain-containing protein</fullName>
    </recommendedName>
</protein>